<dbReference type="InterPro" id="IPR038943">
    <property type="entry name" value="PLDrp1-like"/>
</dbReference>
<evidence type="ECO:0000313" key="3">
    <source>
        <dbReference type="Proteomes" id="UP000467840"/>
    </source>
</evidence>
<keyword evidence="3" id="KW-1185">Reference proteome</keyword>
<dbReference type="Proteomes" id="UP000467840">
    <property type="component" value="Chromosome 11"/>
</dbReference>
<evidence type="ECO:0000313" key="2">
    <source>
        <dbReference type="EMBL" id="KAF2323385.1"/>
    </source>
</evidence>
<feature type="compositionally biased region" description="Basic residues" evidence="1">
    <location>
        <begin position="176"/>
        <end position="192"/>
    </location>
</feature>
<organism evidence="2 3">
    <name type="scientific">Hevea brasiliensis</name>
    <name type="common">Para rubber tree</name>
    <name type="synonym">Siphonia brasiliensis</name>
    <dbReference type="NCBI Taxonomy" id="3981"/>
    <lineage>
        <taxon>Eukaryota</taxon>
        <taxon>Viridiplantae</taxon>
        <taxon>Streptophyta</taxon>
        <taxon>Embryophyta</taxon>
        <taxon>Tracheophyta</taxon>
        <taxon>Spermatophyta</taxon>
        <taxon>Magnoliopsida</taxon>
        <taxon>eudicotyledons</taxon>
        <taxon>Gunneridae</taxon>
        <taxon>Pentapetalae</taxon>
        <taxon>rosids</taxon>
        <taxon>fabids</taxon>
        <taxon>Malpighiales</taxon>
        <taxon>Euphorbiaceae</taxon>
        <taxon>Crotonoideae</taxon>
        <taxon>Micrandreae</taxon>
        <taxon>Hevea</taxon>
    </lineage>
</organism>
<dbReference type="GO" id="GO:0070300">
    <property type="term" value="F:phosphatidic acid binding"/>
    <property type="evidence" value="ECO:0007669"/>
    <property type="project" value="InterPro"/>
</dbReference>
<proteinExistence type="predicted"/>
<reference evidence="2 3" key="1">
    <citation type="journal article" date="2020" name="Mol. Plant">
        <title>The Chromosome-Based Rubber Tree Genome Provides New Insights into Spurge Genome Evolution and Rubber Biosynthesis.</title>
        <authorList>
            <person name="Liu J."/>
            <person name="Shi C."/>
            <person name="Shi C.C."/>
            <person name="Li W."/>
            <person name="Zhang Q.J."/>
            <person name="Zhang Y."/>
            <person name="Li K."/>
            <person name="Lu H.F."/>
            <person name="Shi C."/>
            <person name="Zhu S.T."/>
            <person name="Xiao Z.Y."/>
            <person name="Nan H."/>
            <person name="Yue Y."/>
            <person name="Zhu X.G."/>
            <person name="Wu Y."/>
            <person name="Hong X.N."/>
            <person name="Fan G.Y."/>
            <person name="Tong Y."/>
            <person name="Zhang D."/>
            <person name="Mao C.L."/>
            <person name="Liu Y.L."/>
            <person name="Hao S.J."/>
            <person name="Liu W.Q."/>
            <person name="Lv M.Q."/>
            <person name="Zhang H.B."/>
            <person name="Liu Y."/>
            <person name="Hu-Tang G.R."/>
            <person name="Wang J.P."/>
            <person name="Wang J.H."/>
            <person name="Sun Y.H."/>
            <person name="Ni S.B."/>
            <person name="Chen W.B."/>
            <person name="Zhang X.C."/>
            <person name="Jiao Y.N."/>
            <person name="Eichler E.E."/>
            <person name="Li G.H."/>
            <person name="Liu X."/>
            <person name="Gao L.Z."/>
        </authorList>
    </citation>
    <scope>NUCLEOTIDE SEQUENCE [LARGE SCALE GENOMIC DNA]</scope>
    <source>
        <strain evidence="3">cv. GT1</strain>
        <tissue evidence="2">Leaf</tissue>
    </source>
</reference>
<dbReference type="EMBL" id="JAAGAX010000002">
    <property type="protein sequence ID" value="KAF2323385.1"/>
    <property type="molecule type" value="Genomic_DNA"/>
</dbReference>
<feature type="region of interest" description="Disordered" evidence="1">
    <location>
        <begin position="1"/>
        <end position="23"/>
    </location>
</feature>
<protein>
    <submittedName>
        <fullName evidence="2">Uncharacterized protein</fullName>
    </submittedName>
</protein>
<gene>
    <name evidence="2" type="ORF">GH714_035080</name>
</gene>
<feature type="region of interest" description="Disordered" evidence="1">
    <location>
        <begin position="136"/>
        <end position="192"/>
    </location>
</feature>
<dbReference type="PANTHER" id="PTHR33971:SF1">
    <property type="entry name" value="OS02G0743600 PROTEIN"/>
    <property type="match status" value="1"/>
</dbReference>
<comment type="caution">
    <text evidence="2">The sequence shown here is derived from an EMBL/GenBank/DDBJ whole genome shotgun (WGS) entry which is preliminary data.</text>
</comment>
<dbReference type="PANTHER" id="PTHR33971">
    <property type="entry name" value="OS06G0232000 PROTEIN"/>
    <property type="match status" value="1"/>
</dbReference>
<dbReference type="AlphaFoldDB" id="A0A6A6NDS6"/>
<name>A0A6A6NDS6_HEVBR</name>
<accession>A0A6A6NDS6</accession>
<evidence type="ECO:0000256" key="1">
    <source>
        <dbReference type="SAM" id="MobiDB-lite"/>
    </source>
</evidence>
<sequence>MQKPTEKKLASIPETDIDEYDPTPYGGGYDIALTYGRPIPPSDETCYQNSSLVDEIDYDRPNFTSYAEPPPTLMSVSRRNTLAMPVLSPDLILLMASPGFDYGSGGYGGRPKYEKPPILEYGSGYGRMPDSEYLSGGYGWRPEYDDGSRNKYGYGSEEGYSSNKYGDDDSDDEKNKHNRYQHHHHRKHYDDD</sequence>